<evidence type="ECO:0000259" key="6">
    <source>
        <dbReference type="Pfam" id="PF04376"/>
    </source>
</evidence>
<dbReference type="Pfam" id="PF04377">
    <property type="entry name" value="ATE_C"/>
    <property type="match status" value="1"/>
</dbReference>
<feature type="compositionally biased region" description="Acidic residues" evidence="5">
    <location>
        <begin position="400"/>
        <end position="409"/>
    </location>
</feature>
<dbReference type="PANTHER" id="PTHR21367">
    <property type="entry name" value="ARGININE-TRNA-PROTEIN TRANSFERASE 1"/>
    <property type="match status" value="1"/>
</dbReference>
<dbReference type="GO" id="GO:0005737">
    <property type="term" value="C:cytoplasm"/>
    <property type="evidence" value="ECO:0007669"/>
    <property type="project" value="TreeGrafter"/>
</dbReference>
<dbReference type="GO" id="GO:0004057">
    <property type="term" value="F:arginyl-tRNA--protein transferase activity"/>
    <property type="evidence" value="ECO:0007669"/>
    <property type="project" value="UniProtKB-EC"/>
</dbReference>
<keyword evidence="4" id="KW-0012">Acyltransferase</keyword>
<dbReference type="InterPro" id="IPR030700">
    <property type="entry name" value="N-end_Aminoacyl_Trfase"/>
</dbReference>
<feature type="compositionally biased region" description="Polar residues" evidence="5">
    <location>
        <begin position="483"/>
        <end position="500"/>
    </location>
</feature>
<evidence type="ECO:0000256" key="1">
    <source>
        <dbReference type="ARBA" id="ARBA00009991"/>
    </source>
</evidence>
<feature type="domain" description="N-end rule aminoacyl transferase C-terminal" evidence="7">
    <location>
        <begin position="537"/>
        <end position="697"/>
    </location>
</feature>
<feature type="region of interest" description="Disordered" evidence="5">
    <location>
        <begin position="388"/>
        <end position="409"/>
    </location>
</feature>
<feature type="compositionally biased region" description="Low complexity" evidence="5">
    <location>
        <begin position="59"/>
        <end position="100"/>
    </location>
</feature>
<keyword evidence="3" id="KW-0808">Transferase</keyword>
<feature type="region of interest" description="Disordered" evidence="5">
    <location>
        <begin position="1"/>
        <end position="26"/>
    </location>
</feature>
<evidence type="ECO:0000256" key="2">
    <source>
        <dbReference type="ARBA" id="ARBA00012025"/>
    </source>
</evidence>
<sequence>MNGDITEMADEKVGDTDDFASTATAETQSVIRPYGYSVSKCGYCKGSRSHLLQTNERATTTTPHQTPNHTSSNSLSYPSSSPTSSSSSSPTSKSSKSSKSYSVLADSISPSLYEELINRGWRRSGVHLYKPQNFSSCCPTLTIRLLTREFKPTKSQRKILKKMENILRPLPSVRKEGEIPTARATATTAIATPMSMLKATSTPKKQKRNHLEKQKFSHLETTEMPSNSDNCGNPELGTAKISSSCSLSLEEQILANGILQKLEEATTRAIEKCCRDNFQKQQKNGEFKTSYRILPPSKRERKQSRVRVVSAICAQTTGRYQFFRDQLAEEVVRLMVEDQQLIPAFQFKNGRNTRAVPSNNCSTVSIVFLDAHPPSGQIKCTIELERQEEKDETKRHKDIDEDNNNDDDIEINYSKEKGVKESGDVSGGKLARWYTKTTGKKIHLKSNQHCITIDTIPAHKSALNPDVHRLYAHYQHVVHNDPNPFSDNPNTVSMNTGDGNNSEEDDEELKLDTDDPSELDWGHAPTYFTENVSAMLTSYIRSIQSNVNRRAVLSNYYSFYQFLVEAPFPLHDISNKRNINSNNNGNGTQQQSKQSWNRKDYSHLPCGLYHQHYRVGGEFLVAVGVIDVLPTGLSSVYLFYHPSFSHELVALGKYAILKEIEFARDTLQVPNYYLGYYIESCQKMRYKAEYKPSQMLCPRYYHWVDATMAISKLQMTPRHVCPFIEATPKCDEKKDSDSTAARKQKKTNICIDALNSLQMDIGAGMNVTIDMLQSNGVEAVKPILEEFILEFSPPLSRKCILKLT</sequence>
<dbReference type="AlphaFoldDB" id="A0A7S4AYI3"/>
<dbReference type="EC" id="2.3.2.8" evidence="2"/>
<accession>A0A7S4AYI3</accession>
<protein>
    <recommendedName>
        <fullName evidence="2">arginyltransferase</fullName>
        <ecNumber evidence="2">2.3.2.8</ecNumber>
    </recommendedName>
</protein>
<feature type="region of interest" description="Disordered" evidence="5">
    <location>
        <begin position="479"/>
        <end position="514"/>
    </location>
</feature>
<comment type="similarity">
    <text evidence="1">Belongs to the R-transferase family.</text>
</comment>
<feature type="compositionally biased region" description="Basic and acidic residues" evidence="5">
    <location>
        <begin position="209"/>
        <end position="221"/>
    </location>
</feature>
<dbReference type="InterPro" id="IPR007471">
    <property type="entry name" value="N-end_Aminoacyl_Trfase_N"/>
</dbReference>
<dbReference type="Pfam" id="PF04376">
    <property type="entry name" value="ATE_N"/>
    <property type="match status" value="1"/>
</dbReference>
<feature type="region of interest" description="Disordered" evidence="5">
    <location>
        <begin position="58"/>
        <end position="100"/>
    </location>
</feature>
<dbReference type="EMBL" id="HBIX01035539">
    <property type="protein sequence ID" value="CAE0730483.1"/>
    <property type="molecule type" value="Transcribed_RNA"/>
</dbReference>
<evidence type="ECO:0000256" key="5">
    <source>
        <dbReference type="SAM" id="MobiDB-lite"/>
    </source>
</evidence>
<name>A0A7S4AYI3_9STRA</name>
<feature type="compositionally biased region" description="Acidic residues" evidence="5">
    <location>
        <begin position="501"/>
        <end position="514"/>
    </location>
</feature>
<organism evidence="8">
    <name type="scientific">Pseudo-nitzschia australis</name>
    <dbReference type="NCBI Taxonomy" id="44445"/>
    <lineage>
        <taxon>Eukaryota</taxon>
        <taxon>Sar</taxon>
        <taxon>Stramenopiles</taxon>
        <taxon>Ochrophyta</taxon>
        <taxon>Bacillariophyta</taxon>
        <taxon>Bacillariophyceae</taxon>
        <taxon>Bacillariophycidae</taxon>
        <taxon>Bacillariales</taxon>
        <taxon>Bacillariaceae</taxon>
        <taxon>Pseudo-nitzschia</taxon>
    </lineage>
</organism>
<feature type="compositionally biased region" description="Basic and acidic residues" evidence="5">
    <location>
        <begin position="388"/>
        <end position="399"/>
    </location>
</feature>
<evidence type="ECO:0000256" key="4">
    <source>
        <dbReference type="ARBA" id="ARBA00023315"/>
    </source>
</evidence>
<feature type="region of interest" description="Disordered" evidence="5">
    <location>
        <begin position="199"/>
        <end position="235"/>
    </location>
</feature>
<proteinExistence type="inferred from homology"/>
<evidence type="ECO:0000256" key="3">
    <source>
        <dbReference type="ARBA" id="ARBA00022679"/>
    </source>
</evidence>
<gene>
    <name evidence="8" type="ORF">PAUS00366_LOCUS23269</name>
</gene>
<dbReference type="PANTHER" id="PTHR21367:SF1">
    <property type="entry name" value="ARGINYL-TRNA--PROTEIN TRANSFERASE 1"/>
    <property type="match status" value="1"/>
</dbReference>
<evidence type="ECO:0000313" key="8">
    <source>
        <dbReference type="EMBL" id="CAE0730483.1"/>
    </source>
</evidence>
<dbReference type="InterPro" id="IPR007472">
    <property type="entry name" value="N-end_Aminoacyl_Trfase_C"/>
</dbReference>
<reference evidence="8" key="1">
    <citation type="submission" date="2021-01" db="EMBL/GenBank/DDBJ databases">
        <authorList>
            <person name="Corre E."/>
            <person name="Pelletier E."/>
            <person name="Niang G."/>
            <person name="Scheremetjew M."/>
            <person name="Finn R."/>
            <person name="Kale V."/>
            <person name="Holt S."/>
            <person name="Cochrane G."/>
            <person name="Meng A."/>
            <person name="Brown T."/>
            <person name="Cohen L."/>
        </authorList>
    </citation>
    <scope>NUCLEOTIDE SEQUENCE</scope>
    <source>
        <strain evidence="8">10249 10 AB</strain>
    </source>
</reference>
<feature type="domain" description="N-end aminoacyl transferase N-terminal" evidence="6">
    <location>
        <begin position="39"/>
        <end position="158"/>
    </location>
</feature>
<evidence type="ECO:0000259" key="7">
    <source>
        <dbReference type="Pfam" id="PF04377"/>
    </source>
</evidence>